<evidence type="ECO:0000313" key="3">
    <source>
        <dbReference type="Proteomes" id="UP000030125"/>
    </source>
</evidence>
<proteinExistence type="predicted"/>
<dbReference type="PROSITE" id="PS51257">
    <property type="entry name" value="PROKAR_LIPOPROTEIN"/>
    <property type="match status" value="1"/>
</dbReference>
<name>A0A0A2ES56_PORCN</name>
<gene>
    <name evidence="2" type="ORF">HQ35_03655</name>
</gene>
<evidence type="ECO:0008006" key="4">
    <source>
        <dbReference type="Google" id="ProtNLM"/>
    </source>
</evidence>
<reference evidence="2 3" key="1">
    <citation type="submission" date="2014-08" db="EMBL/GenBank/DDBJ databases">
        <title>Porphyromonas cangingivalis strain:COT-109_OH1386 Genome sequencing.</title>
        <authorList>
            <person name="Wallis C."/>
            <person name="Deusch O."/>
            <person name="O'Flynn C."/>
            <person name="Davis I."/>
            <person name="Jospin G."/>
            <person name="Darling A.E."/>
            <person name="Coil D.A."/>
            <person name="Alexiev A."/>
            <person name="Horsfall A."/>
            <person name="Kirkwood N."/>
            <person name="Harris S."/>
            <person name="Eisen J.A."/>
        </authorList>
    </citation>
    <scope>NUCLEOTIDE SEQUENCE [LARGE SCALE GENOMIC DNA]</scope>
    <source>
        <strain evidence="3">COT-109 OH1386</strain>
    </source>
</reference>
<dbReference type="RefSeq" id="WP_036851130.1">
    <property type="nucleotide sequence ID" value="NZ_JQJD01000023.1"/>
</dbReference>
<keyword evidence="1" id="KW-0732">Signal</keyword>
<sequence length="294" mass="33215">MMEFFKTTAALAVLILILASFTSCTDSKKKTDESGQDTTSSTNTIQTDDYALGAGVMSVSVDGDIIVPDTEEQSKEFTHAFLNDAWRKVTYDDKERGEVGAYSEDFYGLVYHLSDRERLDLSDSYRFMFLADSAFVDRFEPNTFSRLAFEEDETYSPAFSAILEEANAEIEELYNRPIKALDLFALADKGDLVGFYGSFEPEGKQALGFIAIKLEEVFYIFEDPKEIGEYGTWRVDDDNMYPAPILHGYMTDKEGHTVFLLSRPISEGVQMNYYVPMNGKLSPLKAQGWTVHPM</sequence>
<keyword evidence="3" id="KW-1185">Reference proteome</keyword>
<organism evidence="2 3">
    <name type="scientific">Porphyromonas cangingivalis</name>
    <dbReference type="NCBI Taxonomy" id="36874"/>
    <lineage>
        <taxon>Bacteria</taxon>
        <taxon>Pseudomonadati</taxon>
        <taxon>Bacteroidota</taxon>
        <taxon>Bacteroidia</taxon>
        <taxon>Bacteroidales</taxon>
        <taxon>Porphyromonadaceae</taxon>
        <taxon>Porphyromonas</taxon>
    </lineage>
</organism>
<feature type="signal peptide" evidence="1">
    <location>
        <begin position="1"/>
        <end position="25"/>
    </location>
</feature>
<evidence type="ECO:0000256" key="1">
    <source>
        <dbReference type="SAM" id="SignalP"/>
    </source>
</evidence>
<dbReference type="AlphaFoldDB" id="A0A0A2ES56"/>
<comment type="caution">
    <text evidence="2">The sequence shown here is derived from an EMBL/GenBank/DDBJ whole genome shotgun (WGS) entry which is preliminary data.</text>
</comment>
<dbReference type="EMBL" id="JQJD01000023">
    <property type="protein sequence ID" value="KGN81748.1"/>
    <property type="molecule type" value="Genomic_DNA"/>
</dbReference>
<dbReference type="Proteomes" id="UP000030125">
    <property type="component" value="Unassembled WGS sequence"/>
</dbReference>
<feature type="chain" id="PRO_5001986318" description="Lipoprotein" evidence="1">
    <location>
        <begin position="26"/>
        <end position="294"/>
    </location>
</feature>
<protein>
    <recommendedName>
        <fullName evidence="4">Lipoprotein</fullName>
    </recommendedName>
</protein>
<dbReference type="STRING" id="36874.HQ34_07315"/>
<accession>A0A0A2ES56</accession>
<evidence type="ECO:0000313" key="2">
    <source>
        <dbReference type="EMBL" id="KGN81748.1"/>
    </source>
</evidence>